<dbReference type="InterPro" id="IPR036514">
    <property type="entry name" value="SGNH_hydro_sf"/>
</dbReference>
<dbReference type="VEuPathDB" id="FungiDB:PLEOSDRAFT_1073120"/>
<accession>A0A067NXI9</accession>
<sequence>MKVTALIALISGGNDGVHLAIGPRCGSLGGSFADVSAGVVLRNYRTIVAFGDSYTDGGKHDGSPLDPPVLVPPDVLAGGRSTNGLVWVEHLANDVSATIKDYAIAGACTDLSLWPSNPRKVDFLMESKYGSTPMLYASHNFRSRLVDTFLGQNNNLDPDTTLYAIFFGIK</sequence>
<proteinExistence type="predicted"/>
<dbReference type="SUPFAM" id="SSF52266">
    <property type="entry name" value="SGNH hydrolase"/>
    <property type="match status" value="1"/>
</dbReference>
<evidence type="ECO:0000313" key="2">
    <source>
        <dbReference type="Proteomes" id="UP000027073"/>
    </source>
</evidence>
<dbReference type="HOGENOM" id="CLU_135164_0_0_1"/>
<name>A0A067NXI9_PLEO1</name>
<protein>
    <submittedName>
        <fullName evidence="1">Carbohydrate esterase family 16 protein</fullName>
    </submittedName>
</protein>
<reference evidence="2" key="1">
    <citation type="journal article" date="2014" name="Proc. Natl. Acad. Sci. U.S.A.">
        <title>Extensive sampling of basidiomycete genomes demonstrates inadequacy of the white-rot/brown-rot paradigm for wood decay fungi.</title>
        <authorList>
            <person name="Riley R."/>
            <person name="Salamov A.A."/>
            <person name="Brown D.W."/>
            <person name="Nagy L.G."/>
            <person name="Floudas D."/>
            <person name="Held B.W."/>
            <person name="Levasseur A."/>
            <person name="Lombard V."/>
            <person name="Morin E."/>
            <person name="Otillar R."/>
            <person name="Lindquist E.A."/>
            <person name="Sun H."/>
            <person name="LaButti K.M."/>
            <person name="Schmutz J."/>
            <person name="Jabbour D."/>
            <person name="Luo H."/>
            <person name="Baker S.E."/>
            <person name="Pisabarro A.G."/>
            <person name="Walton J.D."/>
            <person name="Blanchette R.A."/>
            <person name="Henrissat B."/>
            <person name="Martin F."/>
            <person name="Cullen D."/>
            <person name="Hibbett D.S."/>
            <person name="Grigoriev I.V."/>
        </authorList>
    </citation>
    <scope>NUCLEOTIDE SEQUENCE [LARGE SCALE GENOMIC DNA]</scope>
    <source>
        <strain evidence="2">PC15</strain>
    </source>
</reference>
<dbReference type="EMBL" id="KL198004">
    <property type="protein sequence ID" value="KDQ32649.1"/>
    <property type="molecule type" value="Genomic_DNA"/>
</dbReference>
<dbReference type="OrthoDB" id="1600564at2759"/>
<dbReference type="InterPro" id="IPR001087">
    <property type="entry name" value="GDSL"/>
</dbReference>
<organism evidence="1 2">
    <name type="scientific">Pleurotus ostreatus (strain PC15)</name>
    <name type="common">Oyster mushroom</name>
    <dbReference type="NCBI Taxonomy" id="1137138"/>
    <lineage>
        <taxon>Eukaryota</taxon>
        <taxon>Fungi</taxon>
        <taxon>Dikarya</taxon>
        <taxon>Basidiomycota</taxon>
        <taxon>Agaricomycotina</taxon>
        <taxon>Agaricomycetes</taxon>
        <taxon>Agaricomycetidae</taxon>
        <taxon>Agaricales</taxon>
        <taxon>Pleurotineae</taxon>
        <taxon>Pleurotaceae</taxon>
        <taxon>Pleurotus</taxon>
    </lineage>
</organism>
<dbReference type="AlphaFoldDB" id="A0A067NXI9"/>
<dbReference type="GO" id="GO:0016788">
    <property type="term" value="F:hydrolase activity, acting on ester bonds"/>
    <property type="evidence" value="ECO:0007669"/>
    <property type="project" value="InterPro"/>
</dbReference>
<evidence type="ECO:0000313" key="1">
    <source>
        <dbReference type="EMBL" id="KDQ32649.1"/>
    </source>
</evidence>
<gene>
    <name evidence="1" type="ORF">PLEOSDRAFT_1073120</name>
</gene>
<dbReference type="Pfam" id="PF00657">
    <property type="entry name" value="Lipase_GDSL"/>
    <property type="match status" value="1"/>
</dbReference>
<dbReference type="Gene3D" id="3.40.50.1110">
    <property type="entry name" value="SGNH hydrolase"/>
    <property type="match status" value="1"/>
</dbReference>
<dbReference type="InParanoid" id="A0A067NXI9"/>
<dbReference type="Proteomes" id="UP000027073">
    <property type="component" value="Unassembled WGS sequence"/>
</dbReference>